<keyword evidence="3" id="KW-1185">Reference proteome</keyword>
<dbReference type="RefSeq" id="YP_009843291.1">
    <property type="nucleotide sequence ID" value="NC_048747.1"/>
</dbReference>
<reference evidence="2 3" key="1">
    <citation type="submission" date="2019-01" db="EMBL/GenBank/DDBJ databases">
        <authorList>
            <person name="Le T.S."/>
            <person name="Kurtboke I."/>
        </authorList>
    </citation>
    <scope>NUCLEOTIDE SEQUENCE [LARGE SCALE GENOMIC DNA]</scope>
</reference>
<feature type="region of interest" description="Disordered" evidence="1">
    <location>
        <begin position="1"/>
        <end position="33"/>
    </location>
</feature>
<dbReference type="Proteomes" id="UP000320660">
    <property type="component" value="Segment"/>
</dbReference>
<protein>
    <submittedName>
        <fullName evidence="2">Uncharacterized protein</fullName>
    </submittedName>
</protein>
<sequence length="254" mass="28959">MPKISKHKQAKRKQRQRNVQASKSKQRLKDAQERRLLKDQMLLQELNDTLGGEHAMSDEMKKEAKEKFWKVFSTLPRQLQKDAMKSFEKEGNTVTPLDLDGMTNLLCEGLNHYIRPHALVATLHSLVEQEKLVLTEALTAKMDALDAAVLKYINNATAVLDAFESIRGLDEEKQHQAILDNEVLGERLIPTLLSYQEDSEEIITPLIELAEPHTELINDDIKFVGEILGKSNLYDVSREIHLERVGELVKVKGE</sequence>
<dbReference type="KEGG" id="vg:55613557"/>
<organism evidence="2 3">
    <name type="scientific">Vibrio phage 2 TSL-2019</name>
    <dbReference type="NCBI Taxonomy" id="2508172"/>
    <lineage>
        <taxon>Viruses</taxon>
        <taxon>Duplodnaviria</taxon>
        <taxon>Heunggongvirae</taxon>
        <taxon>Uroviricota</taxon>
        <taxon>Caudoviricetes</taxon>
        <taxon>Chimalliviridae</taxon>
        <taxon>Gorgonvirinae</taxon>
        <taxon>Aphroditevirus</taxon>
        <taxon>Aphroditevirus av2TSL2019</taxon>
    </lineage>
</organism>
<accession>A0A513PWL5</accession>
<evidence type="ECO:0000313" key="2">
    <source>
        <dbReference type="EMBL" id="QAU04344.1"/>
    </source>
</evidence>
<name>A0A513PWL5_9CAUD</name>
<dbReference type="GeneID" id="55613557"/>
<evidence type="ECO:0000256" key="1">
    <source>
        <dbReference type="SAM" id="MobiDB-lite"/>
    </source>
</evidence>
<evidence type="ECO:0000313" key="3">
    <source>
        <dbReference type="Proteomes" id="UP000320660"/>
    </source>
</evidence>
<proteinExistence type="predicted"/>
<dbReference type="EMBL" id="MK368614">
    <property type="protein sequence ID" value="QAU04344.1"/>
    <property type="molecule type" value="Genomic_DNA"/>
</dbReference>
<feature type="compositionally biased region" description="Basic residues" evidence="1">
    <location>
        <begin position="1"/>
        <end position="16"/>
    </location>
</feature>